<proteinExistence type="predicted"/>
<reference evidence="2" key="1">
    <citation type="submission" date="2018-01" db="EMBL/GenBank/DDBJ databases">
        <title>An insight into the sialome of Amazonian anophelines.</title>
        <authorList>
            <person name="Ribeiro J.M."/>
            <person name="Scarpassa V."/>
            <person name="Calvo E."/>
        </authorList>
    </citation>
    <scope>NUCLEOTIDE SEQUENCE</scope>
</reference>
<evidence type="ECO:0000313" key="2">
    <source>
        <dbReference type="EMBL" id="MBW79627.1"/>
    </source>
</evidence>
<organism evidence="2">
    <name type="scientific">Anopheles darlingi</name>
    <name type="common">Mosquito</name>
    <dbReference type="NCBI Taxonomy" id="43151"/>
    <lineage>
        <taxon>Eukaryota</taxon>
        <taxon>Metazoa</taxon>
        <taxon>Ecdysozoa</taxon>
        <taxon>Arthropoda</taxon>
        <taxon>Hexapoda</taxon>
        <taxon>Insecta</taxon>
        <taxon>Pterygota</taxon>
        <taxon>Neoptera</taxon>
        <taxon>Endopterygota</taxon>
        <taxon>Diptera</taxon>
        <taxon>Nematocera</taxon>
        <taxon>Culicoidea</taxon>
        <taxon>Culicidae</taxon>
        <taxon>Anophelinae</taxon>
        <taxon>Anopheles</taxon>
    </lineage>
</organism>
<feature type="region of interest" description="Disordered" evidence="1">
    <location>
        <begin position="38"/>
        <end position="69"/>
    </location>
</feature>
<evidence type="ECO:0000256" key="1">
    <source>
        <dbReference type="SAM" id="MobiDB-lite"/>
    </source>
</evidence>
<dbReference type="EMBL" id="GGFL01015449">
    <property type="protein sequence ID" value="MBW79627.1"/>
    <property type="molecule type" value="Transcribed_RNA"/>
</dbReference>
<protein>
    <submittedName>
        <fullName evidence="2">Putative secreted protein</fullName>
    </submittedName>
</protein>
<name>A0A2M4DPZ6_ANODA</name>
<sequence length="69" mass="7582">MMLLAIRGTTVPSVIMMRMTITNVCMASVGPLGQWTAADRSHGRCRTPSATGKGPLRPTDRRNRRRVVS</sequence>
<accession>A0A2M4DPZ6</accession>
<dbReference type="AlphaFoldDB" id="A0A2M4DPZ6"/>